<evidence type="ECO:0000313" key="2">
    <source>
        <dbReference type="Proteomes" id="UP000319671"/>
    </source>
</evidence>
<organism evidence="1 2">
    <name type="scientific">Neobacillus bataviensis</name>
    <dbReference type="NCBI Taxonomy" id="220685"/>
    <lineage>
        <taxon>Bacteria</taxon>
        <taxon>Bacillati</taxon>
        <taxon>Bacillota</taxon>
        <taxon>Bacilli</taxon>
        <taxon>Bacillales</taxon>
        <taxon>Bacillaceae</taxon>
        <taxon>Neobacillus</taxon>
    </lineage>
</organism>
<dbReference type="EMBL" id="VIVN01000017">
    <property type="protein sequence ID" value="TWD92511.1"/>
    <property type="molecule type" value="Genomic_DNA"/>
</dbReference>
<name>A0A561CMN9_9BACI</name>
<reference evidence="1 2" key="1">
    <citation type="submission" date="2019-06" db="EMBL/GenBank/DDBJ databases">
        <title>Sorghum-associated microbial communities from plants grown in Nebraska, USA.</title>
        <authorList>
            <person name="Schachtman D."/>
        </authorList>
    </citation>
    <scope>NUCLEOTIDE SEQUENCE [LARGE SCALE GENOMIC DNA]</scope>
    <source>
        <strain evidence="1 2">2482</strain>
    </source>
</reference>
<protein>
    <submittedName>
        <fullName evidence="1">Uncharacterized protein</fullName>
    </submittedName>
</protein>
<evidence type="ECO:0000313" key="1">
    <source>
        <dbReference type="EMBL" id="TWD92511.1"/>
    </source>
</evidence>
<dbReference type="AlphaFoldDB" id="A0A561CMN9"/>
<proteinExistence type="predicted"/>
<comment type="caution">
    <text evidence="1">The sequence shown here is derived from an EMBL/GenBank/DDBJ whole genome shotgun (WGS) entry which is preliminary data.</text>
</comment>
<keyword evidence="2" id="KW-1185">Reference proteome</keyword>
<sequence>MTLKTPLQASKRLYTRYFIGLLRITVQAKRPFAEYKSVPVLLQKRPRYIKNYKEALIISFNNLLYISNRL</sequence>
<gene>
    <name evidence="1" type="ORF">FB550_11764</name>
</gene>
<dbReference type="Proteomes" id="UP000319671">
    <property type="component" value="Unassembled WGS sequence"/>
</dbReference>
<accession>A0A561CMN9</accession>